<gene>
    <name evidence="4" type="ORF">E3T23_04925</name>
</gene>
<proteinExistence type="predicted"/>
<accession>A0A4R8XTW2</accession>
<dbReference type="PANTHER" id="PTHR43420">
    <property type="entry name" value="ACETYLTRANSFERASE"/>
    <property type="match status" value="1"/>
</dbReference>
<sequence>MECRTGIQTDAPRRRTVLPTDTLGSARPEAVRWRPATLADVDDLWHFTRMVGRADHPYHLTTREGIERDFGLSYFHPEQDSLIGFAPDGTLVAMGMVMSPPLRELRARSILVGGVHPDYRGRGIGRELLAWQLGRAAEQLATAAPTVPRWILAYTDEAAYRNARLFRRLGMECARYFQSLERRLDQPIPDIDLPGDVRVVRFTAELSQAAHEARDSSFQDHWASQPMSDEAWDFFVASGKFRPDLSYLALGTGPDGTEKVVGFTLATVTEDDWVNQGYTGSHVDLVGVIDGWRGKHIARALLAAHLRAARTEGLARVTLIVDSESPTGALNLYLGMGFTPTTRRLAFTVEL</sequence>
<dbReference type="Proteomes" id="UP000298433">
    <property type="component" value="Unassembled WGS sequence"/>
</dbReference>
<dbReference type="InterPro" id="IPR050680">
    <property type="entry name" value="YpeA/RimI_acetyltransf"/>
</dbReference>
<dbReference type="Gene3D" id="3.40.630.30">
    <property type="match status" value="1"/>
</dbReference>
<dbReference type="PROSITE" id="PS51186">
    <property type="entry name" value="GNAT"/>
    <property type="match status" value="2"/>
</dbReference>
<protein>
    <submittedName>
        <fullName evidence="4">GNAT family N-acetyltransferase</fullName>
    </submittedName>
</protein>
<evidence type="ECO:0000313" key="4">
    <source>
        <dbReference type="EMBL" id="TFC82283.1"/>
    </source>
</evidence>
<dbReference type="InterPro" id="IPR016181">
    <property type="entry name" value="Acyl_CoA_acyltransferase"/>
</dbReference>
<evidence type="ECO:0000256" key="1">
    <source>
        <dbReference type="ARBA" id="ARBA00022679"/>
    </source>
</evidence>
<dbReference type="PANTHER" id="PTHR43420:SF47">
    <property type="entry name" value="N-ACETYLTRANSFERASE DOMAIN-CONTAINING PROTEIN"/>
    <property type="match status" value="1"/>
</dbReference>
<dbReference type="InterPro" id="IPR000182">
    <property type="entry name" value="GNAT_dom"/>
</dbReference>
<dbReference type="CDD" id="cd04301">
    <property type="entry name" value="NAT_SF"/>
    <property type="match status" value="1"/>
</dbReference>
<comment type="caution">
    <text evidence="4">The sequence shown here is derived from an EMBL/GenBank/DDBJ whole genome shotgun (WGS) entry which is preliminary data.</text>
</comment>
<evidence type="ECO:0000259" key="3">
    <source>
        <dbReference type="PROSITE" id="PS51186"/>
    </source>
</evidence>
<dbReference type="Pfam" id="PF13508">
    <property type="entry name" value="Acetyltransf_7"/>
    <property type="match status" value="1"/>
</dbReference>
<keyword evidence="5" id="KW-1185">Reference proteome</keyword>
<dbReference type="GO" id="GO:0016747">
    <property type="term" value="F:acyltransferase activity, transferring groups other than amino-acyl groups"/>
    <property type="evidence" value="ECO:0007669"/>
    <property type="project" value="InterPro"/>
</dbReference>
<evidence type="ECO:0000313" key="5">
    <source>
        <dbReference type="Proteomes" id="UP000298433"/>
    </source>
</evidence>
<evidence type="ECO:0000256" key="2">
    <source>
        <dbReference type="ARBA" id="ARBA00023315"/>
    </source>
</evidence>
<keyword evidence="1 4" id="KW-0808">Transferase</keyword>
<dbReference type="SUPFAM" id="SSF55729">
    <property type="entry name" value="Acyl-CoA N-acyltransferases (Nat)"/>
    <property type="match status" value="2"/>
</dbReference>
<reference evidence="4 5" key="1">
    <citation type="submission" date="2019-03" db="EMBL/GenBank/DDBJ databases">
        <title>Genomics of glacier-inhabiting Cryobacterium strains.</title>
        <authorList>
            <person name="Liu Q."/>
            <person name="Xin Y.-H."/>
        </authorList>
    </citation>
    <scope>NUCLEOTIDE SEQUENCE [LARGE SCALE GENOMIC DNA]</scope>
    <source>
        <strain evidence="4 5">TMT2-48-2</strain>
    </source>
</reference>
<organism evidence="4 5">
    <name type="scientific">Cryobacterium cheniae</name>
    <dbReference type="NCBI Taxonomy" id="1259262"/>
    <lineage>
        <taxon>Bacteria</taxon>
        <taxon>Bacillati</taxon>
        <taxon>Actinomycetota</taxon>
        <taxon>Actinomycetes</taxon>
        <taxon>Micrococcales</taxon>
        <taxon>Microbacteriaceae</taxon>
        <taxon>Cryobacterium</taxon>
    </lineage>
</organism>
<feature type="domain" description="N-acetyltransferase" evidence="3">
    <location>
        <begin position="197"/>
        <end position="351"/>
    </location>
</feature>
<keyword evidence="2" id="KW-0012">Acyltransferase</keyword>
<feature type="domain" description="N-acetyltransferase" evidence="3">
    <location>
        <begin position="31"/>
        <end position="189"/>
    </location>
</feature>
<dbReference type="RefSeq" id="WP_134369277.1">
    <property type="nucleotide sequence ID" value="NZ_SOGN01000026.1"/>
</dbReference>
<dbReference type="EMBL" id="SOGN01000026">
    <property type="protein sequence ID" value="TFC82283.1"/>
    <property type="molecule type" value="Genomic_DNA"/>
</dbReference>
<name>A0A4R8XTW2_9MICO</name>
<dbReference type="AlphaFoldDB" id="A0A4R8XTW2"/>
<dbReference type="OrthoDB" id="9799092at2"/>
<dbReference type="Pfam" id="PF00583">
    <property type="entry name" value="Acetyltransf_1"/>
    <property type="match status" value="1"/>
</dbReference>